<dbReference type="EMBL" id="KB740966">
    <property type="protein sequence ID" value="ENN76919.1"/>
    <property type="molecule type" value="Genomic_DNA"/>
</dbReference>
<feature type="region of interest" description="Disordered" evidence="1">
    <location>
        <begin position="106"/>
        <end position="139"/>
    </location>
</feature>
<protein>
    <submittedName>
        <fullName evidence="3">Uncharacterized protein</fullName>
    </submittedName>
</protein>
<sequence>MNECCCEYVRSYIMLIITHMLLLVSSNEISKKCNHQAKHGTSKKLKQVVQEFHEDDYSRSNQFCEGIMTSSKFNYLGVEVSSERNFSAQARTQAIKATRVSGYLNKKPGYQKETGTTERGKMGENAQEVLERSCGQNAR</sequence>
<gene>
    <name evidence="4" type="ORF">D910_01828</name>
    <name evidence="3" type="ORF">YQE_06566</name>
</gene>
<proteinExistence type="predicted"/>
<organism evidence="3">
    <name type="scientific">Dendroctonus ponderosae</name>
    <name type="common">Mountain pine beetle</name>
    <dbReference type="NCBI Taxonomy" id="77166"/>
    <lineage>
        <taxon>Eukaryota</taxon>
        <taxon>Metazoa</taxon>
        <taxon>Ecdysozoa</taxon>
        <taxon>Arthropoda</taxon>
        <taxon>Hexapoda</taxon>
        <taxon>Insecta</taxon>
        <taxon>Pterygota</taxon>
        <taxon>Neoptera</taxon>
        <taxon>Endopterygota</taxon>
        <taxon>Coleoptera</taxon>
        <taxon>Polyphaga</taxon>
        <taxon>Cucujiformia</taxon>
        <taxon>Curculionidae</taxon>
        <taxon>Scolytinae</taxon>
        <taxon>Dendroctonus</taxon>
    </lineage>
</organism>
<reference evidence="3 5" key="1">
    <citation type="journal article" date="2013" name="Genome Biol.">
        <title>Draft genome of the mountain pine beetle, Dendroctonus ponderosae Hopkins, a major forest pest.</title>
        <authorList>
            <person name="Keeling C.I."/>
            <person name="Yuen M.M."/>
            <person name="Liao N.Y."/>
            <person name="Docking T.R."/>
            <person name="Chan S.K."/>
            <person name="Taylor G.A."/>
            <person name="Palmquist D.L."/>
            <person name="Jackman S.D."/>
            <person name="Nguyen A."/>
            <person name="Li M."/>
            <person name="Henderson H."/>
            <person name="Janes J.K."/>
            <person name="Zhao Y."/>
            <person name="Pandoh P."/>
            <person name="Moore R."/>
            <person name="Sperling F.A."/>
            <person name="Huber D.P."/>
            <person name="Birol I."/>
            <person name="Jones S.J."/>
            <person name="Bohlmann J."/>
        </authorList>
    </citation>
    <scope>NUCLEOTIDE SEQUENCE</scope>
</reference>
<dbReference type="Proteomes" id="UP000030742">
    <property type="component" value="Unassembled WGS sequence"/>
</dbReference>
<accession>N6T9I3</accession>
<evidence type="ECO:0000256" key="2">
    <source>
        <dbReference type="SAM" id="SignalP"/>
    </source>
</evidence>
<dbReference type="HOGENOM" id="CLU_1847182_0_0_1"/>
<feature type="non-terminal residue" evidence="3">
    <location>
        <position position="1"/>
    </location>
</feature>
<name>N6T9I3_DENPD</name>
<evidence type="ECO:0000313" key="4">
    <source>
        <dbReference type="EMBL" id="ERL84395.1"/>
    </source>
</evidence>
<evidence type="ECO:0000256" key="1">
    <source>
        <dbReference type="SAM" id="MobiDB-lite"/>
    </source>
</evidence>
<evidence type="ECO:0000313" key="5">
    <source>
        <dbReference type="Proteomes" id="UP000030742"/>
    </source>
</evidence>
<keyword evidence="2" id="KW-0732">Signal</keyword>
<feature type="signal peptide" evidence="2">
    <location>
        <begin position="1"/>
        <end position="26"/>
    </location>
</feature>
<evidence type="ECO:0000313" key="3">
    <source>
        <dbReference type="EMBL" id="ENN76919.1"/>
    </source>
</evidence>
<dbReference type="EMBL" id="KB631578">
    <property type="protein sequence ID" value="ERL84395.1"/>
    <property type="molecule type" value="Genomic_DNA"/>
</dbReference>
<dbReference type="AlphaFoldDB" id="N6T9I3"/>
<feature type="chain" id="PRO_5009707370" evidence="2">
    <location>
        <begin position="27"/>
        <end position="139"/>
    </location>
</feature>